<sequence length="402" mass="42173">MRTPSPLPAAAYVALVLVLFLLLLAYAHSRWRNLSASRAKLSPLAAFGTLREGLVCSRQLRGSLLVILVAALWTGSSITLQIVYDYYYKPLLLSYVSFSLQMVTLCSYPSRAREALGASVSWLGAALRGKAAAASYARLSSLTASGGARAPDPGLRAVGAALRLASMIVVATTLFNASLGHTSITSATMLSSSSQVWTLIFSAVRLGELLTPVKLVSIGMTLLGVFLVVSGGGGRKHAVVGGADDVWVNIACMALIGISAMLYGAYAVQIKVEVPSEKVLPVPFLFGLMGLLTFLLGWPVLLLAHAAGVETFEAPSREAALLALANGLFATVLANMLLARATVLASPLVVVVGLSLSIPLALASDVWRHEARLSLTILLGSLCVWLGFVGVSTAKTIGSWFC</sequence>
<evidence type="ECO:0000256" key="4">
    <source>
        <dbReference type="ARBA" id="ARBA00023136"/>
    </source>
</evidence>
<dbReference type="PANTHER" id="PTHR23051">
    <property type="entry name" value="SOLUTE CARRIER FAMILY 35, MEMBER F5"/>
    <property type="match status" value="1"/>
</dbReference>
<comment type="subcellular location">
    <subcellularLocation>
        <location evidence="1">Membrane</location>
        <topology evidence="1">Multi-pass membrane protein</topology>
    </subcellularLocation>
</comment>
<dbReference type="AlphaFoldDB" id="A0A7S0J9F3"/>
<reference evidence="6" key="1">
    <citation type="submission" date="2021-01" db="EMBL/GenBank/DDBJ databases">
        <authorList>
            <person name="Corre E."/>
            <person name="Pelletier E."/>
            <person name="Niang G."/>
            <person name="Scheremetjew M."/>
            <person name="Finn R."/>
            <person name="Kale V."/>
            <person name="Holt S."/>
            <person name="Cochrane G."/>
            <person name="Meng A."/>
            <person name="Brown T."/>
            <person name="Cohen L."/>
        </authorList>
    </citation>
    <scope>NUCLEOTIDE SEQUENCE</scope>
    <source>
        <strain evidence="6">RCC1130</strain>
    </source>
</reference>
<feature type="transmembrane region" description="Helical" evidence="5">
    <location>
        <begin position="157"/>
        <end position="177"/>
    </location>
</feature>
<keyword evidence="4 5" id="KW-0472">Membrane</keyword>
<name>A0A7S0J9F3_9EUKA</name>
<evidence type="ECO:0000313" key="6">
    <source>
        <dbReference type="EMBL" id="CAD8545116.1"/>
    </source>
</evidence>
<feature type="transmembrane region" description="Helical" evidence="5">
    <location>
        <begin position="64"/>
        <end position="84"/>
    </location>
</feature>
<feature type="transmembrane region" description="Helical" evidence="5">
    <location>
        <begin position="286"/>
        <end position="307"/>
    </location>
</feature>
<feature type="transmembrane region" description="Helical" evidence="5">
    <location>
        <begin position="319"/>
        <end position="338"/>
    </location>
</feature>
<evidence type="ECO:0000256" key="5">
    <source>
        <dbReference type="SAM" id="Phobius"/>
    </source>
</evidence>
<dbReference type="GO" id="GO:0016020">
    <property type="term" value="C:membrane"/>
    <property type="evidence" value="ECO:0007669"/>
    <property type="project" value="UniProtKB-SubCell"/>
</dbReference>
<feature type="transmembrane region" description="Helical" evidence="5">
    <location>
        <begin position="375"/>
        <end position="394"/>
    </location>
</feature>
<feature type="transmembrane region" description="Helical" evidence="5">
    <location>
        <begin position="246"/>
        <end position="266"/>
    </location>
</feature>
<evidence type="ECO:0000256" key="1">
    <source>
        <dbReference type="ARBA" id="ARBA00004141"/>
    </source>
</evidence>
<organism evidence="6">
    <name type="scientific">Calcidiscus leptoporus</name>
    <dbReference type="NCBI Taxonomy" id="127549"/>
    <lineage>
        <taxon>Eukaryota</taxon>
        <taxon>Haptista</taxon>
        <taxon>Haptophyta</taxon>
        <taxon>Prymnesiophyceae</taxon>
        <taxon>Coccolithales</taxon>
        <taxon>Calcidiscaceae</taxon>
        <taxon>Calcidiscus</taxon>
    </lineage>
</organism>
<dbReference type="PANTHER" id="PTHR23051:SF0">
    <property type="entry name" value="SOLUTE CARRIER FAMILY 35 MEMBER F5"/>
    <property type="match status" value="1"/>
</dbReference>
<feature type="transmembrane region" description="Helical" evidence="5">
    <location>
        <begin position="344"/>
        <end position="363"/>
    </location>
</feature>
<gene>
    <name evidence="6" type="ORF">CLEP1334_LOCUS20405</name>
</gene>
<dbReference type="EMBL" id="HBER01040461">
    <property type="protein sequence ID" value="CAD8545116.1"/>
    <property type="molecule type" value="Transcribed_RNA"/>
</dbReference>
<accession>A0A7S0J9F3</accession>
<proteinExistence type="predicted"/>
<feature type="transmembrane region" description="Helical" evidence="5">
    <location>
        <begin position="6"/>
        <end position="27"/>
    </location>
</feature>
<evidence type="ECO:0000256" key="3">
    <source>
        <dbReference type="ARBA" id="ARBA00022989"/>
    </source>
</evidence>
<evidence type="ECO:0000256" key="2">
    <source>
        <dbReference type="ARBA" id="ARBA00022692"/>
    </source>
</evidence>
<keyword evidence="2 5" id="KW-0812">Transmembrane</keyword>
<feature type="transmembrane region" description="Helical" evidence="5">
    <location>
        <begin position="215"/>
        <end position="234"/>
    </location>
</feature>
<evidence type="ECO:0008006" key="7">
    <source>
        <dbReference type="Google" id="ProtNLM"/>
    </source>
</evidence>
<protein>
    <recommendedName>
        <fullName evidence="7">EamA domain-containing protein</fullName>
    </recommendedName>
</protein>
<keyword evidence="3 5" id="KW-1133">Transmembrane helix</keyword>